<accession>A0A1I8GGX2</accession>
<name>A0A1I8GGX2_9PLAT</name>
<dbReference type="Proteomes" id="UP000095280">
    <property type="component" value="Unplaced"/>
</dbReference>
<proteinExistence type="predicted"/>
<keyword evidence="1" id="KW-1185">Reference proteome</keyword>
<sequence>ALLISSEAALIANSGVSRRPPSVTESFRTDGSVMLQPSFSVYASRSVHLSGLSMGRRSSRSSVIHRLGISGDGDLSVELFWRWQTSDGWGLSVGLRSPLQRQELLRVRLMSVLAEGKNDAKNPVFNDTWISENQDDISSRQSWQLCMRAFSRTITGHNICASVKKQRQWSKFSLILERQRHFGLTINSLNTSEGSFLKFDASNPVFPVSLNSSLQAGGGIAAAQLLAGSQSYSFLGNWSRNSSDWRLTGDVSRVDRSWQRFGLDLVSDAVSGTDQLTVRFPNGSRRINSLDGDFGSLTLARTLRLRASDFEAAVFCAANRIRQSTTVAASMGLIETADGVFRPAPLESFNLDVRFIRSPSGMRIYKETDGIAFNIKHYWPALTSLNQSLRLTIDTQRFREPKHSKNAIYFQQSLLHLPENRGLTHQISADGSLVPRNFSLTNQLSWLAYRRGFFKLVSLFELNGKCLFRMKQQVELAENYSASASTCGGLKISTQAAVDDATVKAARQLVRADFVAIDRASANTVTAAFLRQLWQLLSTVRARQNMTFSLGNSLLASVQTDIDAVDLRLLHRHVLQKGWGSSQVLLDVRVLKLQRQVQATLEVAGRGELRAKLSNWPAERASVQFELRSYNQKIEQIGLDYRSSDVAEGMLLLYVRYGHEFRADARGRGGVTFNGASNQLPLFNLTVEQALDLYGLEDAAPFSDIAKQLRLSARLIATRRGEVDLAWWLTSPVSAFGLEPVVGMEVLTRWWPLHLRLGLATPVAHWRRCSAELRCQLSRRVALVSASLSGPSSEFRCATSWRSLQQLEFVATPAATYIDRIAHGESLRIFDARRISNRNFDPKGYIRRRDDWVLGIAFGVNSIEAFVANASVGLTSGGGIDDSDFELTLSGATAGMDLLSGRIYRQTSNGSSENPRDFQWSPGNLSGSDSECYRRSYCRRKWQKEMATVSLNDGGDVVTADVRFRGTRLDPDPTAQSSVIIRGTKYSVQQPDGPSSLRITASGFAPVDFNWSVQATSLARFRFRLNSQHRAKSSSETTVGTLDVEADWPSRIRAVFGRDANLASVKLGISTSSLSLIHSANGSFDGRVPLAPGLALSLPTPPGPVNLTAAWTPDDWLSNGLLNLDFWSSWRFRHRHRVVLSAAASEAQIETVSNSWRIFCNHSTASRTVQIFGSSNGFGDVDITQNSLKPYTTKPRSTGNLLTEKPQQVLCVASKQSNYWQFKSLLVKLELRNSALKPALTRVLVAVDQVRIAFNASSDVKNWQFECYTMIRHFKVSRTTIDGVSKWHLTPDFRRTSGVVLSNSPSNGTTELRLPWRTIRLVQRRLTANLWELMLWPDAINRPFDANKLRCLTVSGSSLNYTIELTSRYLASPGLVVSLSSNATRMQLLVALTRAIRLDLKASLLQEVSLKRLQIFASLITPDATSRMEAGADLPAKMERIGPVALRNGRMKILLGKSMSNDHRGGIAHQIEFELAPFQRFYFSIKDGPLLDLSFNQASGRLVWQLLTSRSGAGGNGTRSVKDSAAARVLAVVDAANSDAQIEVSSGLLNRQHRIYWPNQVPALLFAVFNGTAAHAGALAVNSDSDSVKDARKIDLWFSESVPANVSFGFAGFHLSRNGSMELATSWRLPREPVFHVQLLSVINSRLIANLPSASALRQALAEGSRVALTGSGDALQYELFAWQLHYLKCEATRHHNQTSFYVYFETQQARPDSDVTLAASDLTAGWNFIRQISSRDEFYLKSVATPLLSRFGGLSNRVWKFGWQRILTIRNQMRRFQLPQSRPPGSYSAPGWLQTALERLALRWRHAVSGHLGRLRRAWMRLRELDQRPAEARQDYSEAEWDIYWMQNFLTPDDSFEYSTAAQVMQNSLASMGSEAAARLHGILFAHLADYKRLYDWLDDMGYEVRRLMSMKLKLDPLPELDSELLALARLWLRTKRRSDIFQRLTGLDSNQVLSWQPRCRADCSELGGTGVAQFRAQIRARVPRLRPAEWRRLAGRLARFARVAMDAIDVAIATVNGADKATRLETD</sequence>
<dbReference type="WBParaSite" id="maker-uti_cns_0001919-snap-gene-0.1-mRNA-1">
    <property type="protein sequence ID" value="maker-uti_cns_0001919-snap-gene-0.1-mRNA-1"/>
    <property type="gene ID" value="maker-uti_cns_0001919-snap-gene-0.1"/>
</dbReference>
<protein>
    <submittedName>
        <fullName evidence="2">TonB_dep_Rec domain-containing protein</fullName>
    </submittedName>
</protein>
<evidence type="ECO:0000313" key="2">
    <source>
        <dbReference type="WBParaSite" id="maker-uti_cns_0001919-snap-gene-0.1-mRNA-1"/>
    </source>
</evidence>
<evidence type="ECO:0000313" key="1">
    <source>
        <dbReference type="Proteomes" id="UP000095280"/>
    </source>
</evidence>
<reference evidence="2" key="1">
    <citation type="submission" date="2016-11" db="UniProtKB">
        <authorList>
            <consortium name="WormBaseParasite"/>
        </authorList>
    </citation>
    <scope>IDENTIFICATION</scope>
</reference>
<organism evidence="1 2">
    <name type="scientific">Macrostomum lignano</name>
    <dbReference type="NCBI Taxonomy" id="282301"/>
    <lineage>
        <taxon>Eukaryota</taxon>
        <taxon>Metazoa</taxon>
        <taxon>Spiralia</taxon>
        <taxon>Lophotrochozoa</taxon>
        <taxon>Platyhelminthes</taxon>
        <taxon>Rhabditophora</taxon>
        <taxon>Macrostomorpha</taxon>
        <taxon>Macrostomida</taxon>
        <taxon>Macrostomidae</taxon>
        <taxon>Macrostomum</taxon>
    </lineage>
</organism>